<accession>A0A1H9IU37</accession>
<name>A0A1H9IU37_9BACI</name>
<proteinExistence type="predicted"/>
<evidence type="ECO:0000256" key="1">
    <source>
        <dbReference type="SAM" id="Phobius"/>
    </source>
</evidence>
<keyword evidence="1" id="KW-0472">Membrane</keyword>
<gene>
    <name evidence="2" type="ORF">SAMN05216362_1272</name>
</gene>
<keyword evidence="1" id="KW-1133">Transmembrane helix</keyword>
<dbReference type="STRING" id="571933.SAMN05216362_1272"/>
<evidence type="ECO:0000313" key="2">
    <source>
        <dbReference type="EMBL" id="SEQ78094.1"/>
    </source>
</evidence>
<dbReference type="Proteomes" id="UP000199427">
    <property type="component" value="Unassembled WGS sequence"/>
</dbReference>
<dbReference type="EMBL" id="FOES01000027">
    <property type="protein sequence ID" value="SEQ78094.1"/>
    <property type="molecule type" value="Genomic_DNA"/>
</dbReference>
<dbReference type="OrthoDB" id="2706947at2"/>
<protein>
    <submittedName>
        <fullName evidence="2">Uncharacterized protein</fullName>
    </submittedName>
</protein>
<feature type="transmembrane region" description="Helical" evidence="1">
    <location>
        <begin position="63"/>
        <end position="82"/>
    </location>
</feature>
<keyword evidence="1" id="KW-0812">Transmembrane</keyword>
<dbReference type="RefSeq" id="WP_091774279.1">
    <property type="nucleotide sequence ID" value="NZ_CAESCL010000017.1"/>
</dbReference>
<feature type="transmembrane region" description="Helical" evidence="1">
    <location>
        <begin position="6"/>
        <end position="24"/>
    </location>
</feature>
<dbReference type="AlphaFoldDB" id="A0A1H9IU37"/>
<reference evidence="2 3" key="1">
    <citation type="submission" date="2016-10" db="EMBL/GenBank/DDBJ databases">
        <authorList>
            <person name="de Groot N.N."/>
        </authorList>
    </citation>
    <scope>NUCLEOTIDE SEQUENCE [LARGE SCALE GENOMIC DNA]</scope>
    <source>
        <strain evidence="2 3">DSM 21633</strain>
    </source>
</reference>
<keyword evidence="3" id="KW-1185">Reference proteome</keyword>
<organism evidence="2 3">
    <name type="scientific">Piscibacillus halophilus</name>
    <dbReference type="NCBI Taxonomy" id="571933"/>
    <lineage>
        <taxon>Bacteria</taxon>
        <taxon>Bacillati</taxon>
        <taxon>Bacillota</taxon>
        <taxon>Bacilli</taxon>
        <taxon>Bacillales</taxon>
        <taxon>Bacillaceae</taxon>
        <taxon>Piscibacillus</taxon>
    </lineage>
</organism>
<sequence>MSISIYFIIGLLFVLTLVGTILIGKTENDKLKAYEQKGDTPKDELKRSWEYESSSLKKNIPSLLIIYAVVIVGSIIALAIYIF</sequence>
<evidence type="ECO:0000313" key="3">
    <source>
        <dbReference type="Proteomes" id="UP000199427"/>
    </source>
</evidence>